<dbReference type="AlphaFoldDB" id="A0A366IC39"/>
<reference evidence="2 3" key="1">
    <citation type="submission" date="2018-06" db="EMBL/GenBank/DDBJ databases">
        <title>Genomic Encyclopedia of Type Strains, Phase IV (KMG-IV): sequencing the most valuable type-strain genomes for metagenomic binning, comparative biology and taxonomic classification.</title>
        <authorList>
            <person name="Goeker M."/>
        </authorList>
    </citation>
    <scope>NUCLEOTIDE SEQUENCE [LARGE SCALE GENOMIC DNA]</scope>
    <source>
        <strain evidence="2 3">DSM 22112</strain>
    </source>
</reference>
<dbReference type="Pfam" id="PF04246">
    <property type="entry name" value="RseC_MucC"/>
    <property type="match status" value="1"/>
</dbReference>
<dbReference type="PANTHER" id="PTHR35867">
    <property type="entry name" value="PROTEIN RSEC"/>
    <property type="match status" value="1"/>
</dbReference>
<sequence>MIEIGTVDSIVGKKAKVIIERSAMCGDCGACQVGKDKLTMETTVLNTVNARVGDRVEVEMAFKNVLMASIIAYGIPLLLFIIGAVLSSLFTGEAENPVISFISGLVLMAVAFIIIKILDKKDAFAFTYEPQITNIITKTNP</sequence>
<dbReference type="PANTHER" id="PTHR35867:SF1">
    <property type="entry name" value="PROTEIN RSEC"/>
    <property type="match status" value="1"/>
</dbReference>
<keyword evidence="1" id="KW-0472">Membrane</keyword>
<dbReference type="InterPro" id="IPR026268">
    <property type="entry name" value="RseC"/>
</dbReference>
<evidence type="ECO:0000256" key="1">
    <source>
        <dbReference type="SAM" id="Phobius"/>
    </source>
</evidence>
<keyword evidence="1" id="KW-0812">Transmembrane</keyword>
<dbReference type="OrthoDB" id="307768at2"/>
<accession>A0A366IC39</accession>
<feature type="transmembrane region" description="Helical" evidence="1">
    <location>
        <begin position="65"/>
        <end position="86"/>
    </location>
</feature>
<dbReference type="PIRSF" id="PIRSF004923">
    <property type="entry name" value="RseC"/>
    <property type="match status" value="1"/>
</dbReference>
<dbReference type="RefSeq" id="WP_113919767.1">
    <property type="nucleotide sequence ID" value="NZ_QNRX01000003.1"/>
</dbReference>
<evidence type="ECO:0000313" key="2">
    <source>
        <dbReference type="EMBL" id="RBP68337.1"/>
    </source>
</evidence>
<evidence type="ECO:0000313" key="3">
    <source>
        <dbReference type="Proteomes" id="UP000253490"/>
    </source>
</evidence>
<organism evidence="2 3">
    <name type="scientific">Alkalibaculum bacchi</name>
    <dbReference type="NCBI Taxonomy" id="645887"/>
    <lineage>
        <taxon>Bacteria</taxon>
        <taxon>Bacillati</taxon>
        <taxon>Bacillota</taxon>
        <taxon>Clostridia</taxon>
        <taxon>Eubacteriales</taxon>
        <taxon>Eubacteriaceae</taxon>
        <taxon>Alkalibaculum</taxon>
    </lineage>
</organism>
<gene>
    <name evidence="2" type="ORF">DES36_10399</name>
</gene>
<dbReference type="EMBL" id="QNRX01000003">
    <property type="protein sequence ID" value="RBP68337.1"/>
    <property type="molecule type" value="Genomic_DNA"/>
</dbReference>
<name>A0A366IC39_9FIRM</name>
<dbReference type="InterPro" id="IPR007359">
    <property type="entry name" value="SigmaE_reg_RseC_MucC"/>
</dbReference>
<feature type="transmembrane region" description="Helical" evidence="1">
    <location>
        <begin position="98"/>
        <end position="118"/>
    </location>
</feature>
<comment type="caution">
    <text evidence="2">The sequence shown here is derived from an EMBL/GenBank/DDBJ whole genome shotgun (WGS) entry which is preliminary data.</text>
</comment>
<keyword evidence="3" id="KW-1185">Reference proteome</keyword>
<proteinExistence type="predicted"/>
<protein>
    <submittedName>
        <fullName evidence="2">RseC/MucC-like positive regulator of sigma(E)</fullName>
    </submittedName>
</protein>
<dbReference type="Proteomes" id="UP000253490">
    <property type="component" value="Unassembled WGS sequence"/>
</dbReference>
<keyword evidence="1" id="KW-1133">Transmembrane helix</keyword>